<dbReference type="Gene3D" id="3.40.50.2300">
    <property type="match status" value="2"/>
</dbReference>
<comment type="caution">
    <text evidence="5">The sequence shown here is derived from an EMBL/GenBank/DDBJ whole genome shotgun (WGS) entry which is preliminary data.</text>
</comment>
<dbReference type="PANTHER" id="PTHR30146:SF144">
    <property type="entry name" value="LACI-FAMILY TRANSCRIPTION REGULATOR"/>
    <property type="match status" value="1"/>
</dbReference>
<dbReference type="Pfam" id="PF13407">
    <property type="entry name" value="Peripla_BP_4"/>
    <property type="match status" value="1"/>
</dbReference>
<evidence type="ECO:0000256" key="1">
    <source>
        <dbReference type="ARBA" id="ARBA00023015"/>
    </source>
</evidence>
<dbReference type="PANTHER" id="PTHR30146">
    <property type="entry name" value="LACI-RELATED TRANSCRIPTIONAL REPRESSOR"/>
    <property type="match status" value="1"/>
</dbReference>
<dbReference type="PROSITE" id="PS50932">
    <property type="entry name" value="HTH_LACI_2"/>
    <property type="match status" value="1"/>
</dbReference>
<dbReference type="SUPFAM" id="SSF47413">
    <property type="entry name" value="lambda repressor-like DNA-binding domains"/>
    <property type="match status" value="1"/>
</dbReference>
<gene>
    <name evidence="5" type="ORF">D1164_05190</name>
</gene>
<evidence type="ECO:0000256" key="2">
    <source>
        <dbReference type="ARBA" id="ARBA00023125"/>
    </source>
</evidence>
<dbReference type="EMBL" id="QWET01000003">
    <property type="protein sequence ID" value="RIH66309.1"/>
    <property type="molecule type" value="Genomic_DNA"/>
</dbReference>
<dbReference type="Gene3D" id="1.10.260.40">
    <property type="entry name" value="lambda repressor-like DNA-binding domains"/>
    <property type="match status" value="1"/>
</dbReference>
<accession>A0A399D3T8</accession>
<dbReference type="SUPFAM" id="SSF53822">
    <property type="entry name" value="Periplasmic binding protein-like I"/>
    <property type="match status" value="1"/>
</dbReference>
<dbReference type="SMART" id="SM00354">
    <property type="entry name" value="HTH_LACI"/>
    <property type="match status" value="1"/>
</dbReference>
<sequence length="376" mass="42838">MQNINDCKLVGKTKKITIQDVARHANVSVGTIDRVIHNRGKVSPAKREKVEEAIKELNFNPNLLARTLALGNRFTICALIPSTPYPGHYWSIPTQGIDVAAAQFNDYGIVVEYYYYDLFDETSFVKQAGNILNASPHGVIMAPLFLQESKTFTEKLKKKKIPYIFIDADLPGGNSLSYIGPDVKRSAFIAGKLLNSVLPENSEILIVNMVKGFENAAALRRIEDGFREYFQNKGLEKERPIQVLTISSTHKETVFRELTKFYIRNSSVKGVFVTNSKSFLVSEYHRQHELDIRVVGYDLVEDNAHHLKTGGIDFIISQGPFQQGKRAIQTLFDYFVFKKEPEKIQHVPLDIIIYENLDFYISFNRLFMNETKDTIT</sequence>
<dbReference type="InterPro" id="IPR000843">
    <property type="entry name" value="HTH_LacI"/>
</dbReference>
<dbReference type="Pfam" id="PF00356">
    <property type="entry name" value="LacI"/>
    <property type="match status" value="1"/>
</dbReference>
<evidence type="ECO:0000313" key="6">
    <source>
        <dbReference type="Proteomes" id="UP000266441"/>
    </source>
</evidence>
<dbReference type="GO" id="GO:0000976">
    <property type="term" value="F:transcription cis-regulatory region binding"/>
    <property type="evidence" value="ECO:0007669"/>
    <property type="project" value="TreeGrafter"/>
</dbReference>
<keyword evidence="2 5" id="KW-0238">DNA-binding</keyword>
<reference evidence="5 6" key="1">
    <citation type="journal article" date="2015" name="Int. J. Syst. Evol. Microbiol.">
        <title>Mariniphaga sediminis sp. nov., isolated from coastal sediment.</title>
        <authorList>
            <person name="Wang F.Q."/>
            <person name="Shen Q.Y."/>
            <person name="Chen G.J."/>
            <person name="Du Z.J."/>
        </authorList>
    </citation>
    <scope>NUCLEOTIDE SEQUENCE [LARGE SCALE GENOMIC DNA]</scope>
    <source>
        <strain evidence="5 6">SY21</strain>
    </source>
</reference>
<dbReference type="AlphaFoldDB" id="A0A399D3T8"/>
<dbReference type="Proteomes" id="UP000266441">
    <property type="component" value="Unassembled WGS sequence"/>
</dbReference>
<dbReference type="InterPro" id="IPR025997">
    <property type="entry name" value="SBP_2_dom"/>
</dbReference>
<dbReference type="GO" id="GO:0003700">
    <property type="term" value="F:DNA-binding transcription factor activity"/>
    <property type="evidence" value="ECO:0007669"/>
    <property type="project" value="TreeGrafter"/>
</dbReference>
<keyword evidence="1" id="KW-0805">Transcription regulation</keyword>
<evidence type="ECO:0000259" key="4">
    <source>
        <dbReference type="PROSITE" id="PS50932"/>
    </source>
</evidence>
<feature type="domain" description="HTH lacI-type" evidence="4">
    <location>
        <begin position="16"/>
        <end position="70"/>
    </location>
</feature>
<evidence type="ECO:0000313" key="5">
    <source>
        <dbReference type="EMBL" id="RIH66309.1"/>
    </source>
</evidence>
<protein>
    <submittedName>
        <fullName evidence="5">LacI family DNA-binding transcriptional regulator</fullName>
    </submittedName>
</protein>
<dbReference type="InterPro" id="IPR010982">
    <property type="entry name" value="Lambda_DNA-bd_dom_sf"/>
</dbReference>
<dbReference type="PROSITE" id="PS00356">
    <property type="entry name" value="HTH_LACI_1"/>
    <property type="match status" value="1"/>
</dbReference>
<name>A0A399D3T8_9BACT</name>
<proteinExistence type="predicted"/>
<dbReference type="CDD" id="cd01392">
    <property type="entry name" value="HTH_LacI"/>
    <property type="match status" value="1"/>
</dbReference>
<keyword evidence="6" id="KW-1185">Reference proteome</keyword>
<evidence type="ECO:0000256" key="3">
    <source>
        <dbReference type="ARBA" id="ARBA00023163"/>
    </source>
</evidence>
<keyword evidence="3" id="KW-0804">Transcription</keyword>
<dbReference type="InterPro" id="IPR028082">
    <property type="entry name" value="Peripla_BP_I"/>
</dbReference>
<organism evidence="5 6">
    <name type="scientific">Mariniphaga sediminis</name>
    <dbReference type="NCBI Taxonomy" id="1628158"/>
    <lineage>
        <taxon>Bacteria</taxon>
        <taxon>Pseudomonadati</taxon>
        <taxon>Bacteroidota</taxon>
        <taxon>Bacteroidia</taxon>
        <taxon>Marinilabiliales</taxon>
        <taxon>Prolixibacteraceae</taxon>
        <taxon>Mariniphaga</taxon>
    </lineage>
</organism>